<evidence type="ECO:0000256" key="2">
    <source>
        <dbReference type="ARBA" id="ARBA00022603"/>
    </source>
</evidence>
<reference evidence="5 6" key="1">
    <citation type="submission" date="2021-10" db="EMBL/GenBank/DDBJ databases">
        <title>Collection of gut derived symbiotic bacterial strains cultured from healthy donors.</title>
        <authorList>
            <person name="Lin H."/>
            <person name="Littmann E."/>
            <person name="Kohout C."/>
            <person name="Pamer E.G."/>
        </authorList>
    </citation>
    <scope>NUCLEOTIDE SEQUENCE [LARGE SCALE GENOMIC DNA]</scope>
    <source>
        <strain evidence="5 6">DFI.1.165</strain>
    </source>
</reference>
<keyword evidence="2 5" id="KW-0489">Methyltransferase</keyword>
<organism evidence="5 6">
    <name type="scientific">Bariatricus massiliensis</name>
    <dbReference type="NCBI Taxonomy" id="1745713"/>
    <lineage>
        <taxon>Bacteria</taxon>
        <taxon>Bacillati</taxon>
        <taxon>Bacillota</taxon>
        <taxon>Clostridia</taxon>
        <taxon>Lachnospirales</taxon>
        <taxon>Lachnospiraceae</taxon>
        <taxon>Bariatricus</taxon>
    </lineage>
</organism>
<dbReference type="InterPro" id="IPR013216">
    <property type="entry name" value="Methyltransf_11"/>
</dbReference>
<dbReference type="Pfam" id="PF08241">
    <property type="entry name" value="Methyltransf_11"/>
    <property type="match status" value="1"/>
</dbReference>
<dbReference type="InterPro" id="IPR051052">
    <property type="entry name" value="Diverse_substrate_MTase"/>
</dbReference>
<dbReference type="Proteomes" id="UP001299546">
    <property type="component" value="Unassembled WGS sequence"/>
</dbReference>
<evidence type="ECO:0000256" key="3">
    <source>
        <dbReference type="ARBA" id="ARBA00022679"/>
    </source>
</evidence>
<name>A0ABS8DKB8_9FIRM</name>
<dbReference type="PANTHER" id="PTHR44942">
    <property type="entry name" value="METHYLTRANSF_11 DOMAIN-CONTAINING PROTEIN"/>
    <property type="match status" value="1"/>
</dbReference>
<sequence>MNENKFNEKGKLYAQYRPCYPEDFIKYLYTEAGMTEESILADIGAGTGILTKHLLEQGNTVYAVEPNTDMLENAKCYLNGFTNVIYVNSAAEHTTLPRHSIDFITVAQAFHWFDSRTFKQECQRILKTDGKVVLVWNSRDETNAFSKENRAILEKYCPDFGGFSGGTNAKGAEQFSNFFANGCEERRYQNPVKFDEQRFIGYELSTSYAPRFNDKNYDDFIHSLKDIFAKYSEHDILEIPFITKSYIGTV</sequence>
<keyword evidence="6" id="KW-1185">Reference proteome</keyword>
<gene>
    <name evidence="5" type="ORF">LIZ65_16175</name>
</gene>
<dbReference type="RefSeq" id="WP_066738193.1">
    <property type="nucleotide sequence ID" value="NZ_JAJCIQ010000015.1"/>
</dbReference>
<evidence type="ECO:0000313" key="5">
    <source>
        <dbReference type="EMBL" id="MCB7388825.1"/>
    </source>
</evidence>
<dbReference type="PANTHER" id="PTHR44942:SF4">
    <property type="entry name" value="METHYLTRANSFERASE TYPE 11 DOMAIN-CONTAINING PROTEIN"/>
    <property type="match status" value="1"/>
</dbReference>
<dbReference type="GO" id="GO:0008168">
    <property type="term" value="F:methyltransferase activity"/>
    <property type="evidence" value="ECO:0007669"/>
    <property type="project" value="UniProtKB-KW"/>
</dbReference>
<dbReference type="CDD" id="cd02440">
    <property type="entry name" value="AdoMet_MTases"/>
    <property type="match status" value="1"/>
</dbReference>
<dbReference type="EMBL" id="JAJCIS010000015">
    <property type="protein sequence ID" value="MCB7388825.1"/>
    <property type="molecule type" value="Genomic_DNA"/>
</dbReference>
<dbReference type="GO" id="GO:0032259">
    <property type="term" value="P:methylation"/>
    <property type="evidence" value="ECO:0007669"/>
    <property type="project" value="UniProtKB-KW"/>
</dbReference>
<feature type="domain" description="Methyltransferase type 11" evidence="4">
    <location>
        <begin position="42"/>
        <end position="134"/>
    </location>
</feature>
<accession>A0ABS8DKB8</accession>
<comment type="similarity">
    <text evidence="1">Belongs to the methyltransferase superfamily.</text>
</comment>
<comment type="caution">
    <text evidence="5">The sequence shown here is derived from an EMBL/GenBank/DDBJ whole genome shotgun (WGS) entry which is preliminary data.</text>
</comment>
<dbReference type="InterPro" id="IPR029063">
    <property type="entry name" value="SAM-dependent_MTases_sf"/>
</dbReference>
<protein>
    <submittedName>
        <fullName evidence="5">Class I SAM-dependent methyltransferase</fullName>
    </submittedName>
</protein>
<evidence type="ECO:0000313" key="6">
    <source>
        <dbReference type="Proteomes" id="UP001299546"/>
    </source>
</evidence>
<proteinExistence type="inferred from homology"/>
<evidence type="ECO:0000256" key="1">
    <source>
        <dbReference type="ARBA" id="ARBA00008361"/>
    </source>
</evidence>
<keyword evidence="3" id="KW-0808">Transferase</keyword>
<dbReference type="Gene3D" id="3.40.50.150">
    <property type="entry name" value="Vaccinia Virus protein VP39"/>
    <property type="match status" value="1"/>
</dbReference>
<evidence type="ECO:0000259" key="4">
    <source>
        <dbReference type="Pfam" id="PF08241"/>
    </source>
</evidence>
<dbReference type="SUPFAM" id="SSF53335">
    <property type="entry name" value="S-adenosyl-L-methionine-dependent methyltransferases"/>
    <property type="match status" value="1"/>
</dbReference>